<reference evidence="1 2" key="1">
    <citation type="submission" date="2016-12" db="EMBL/GenBank/DDBJ databases">
        <title>The genome of dimorphic prosthecate Glycocaulis alkaliphilus 6b-8t, isolated from crude oil dictates its adaptability in petroleum environments.</title>
        <authorList>
            <person name="Wu X.-L."/>
            <person name="Geng S."/>
        </authorList>
    </citation>
    <scope>NUCLEOTIDE SEQUENCE [LARGE SCALE GENOMIC DNA]</scope>
    <source>
        <strain evidence="1 2">6B-8</strain>
    </source>
</reference>
<dbReference type="SUPFAM" id="SSF81301">
    <property type="entry name" value="Nucleotidyltransferase"/>
    <property type="match status" value="1"/>
</dbReference>
<dbReference type="EMBL" id="CP018911">
    <property type="protein sequence ID" value="AZU04220.1"/>
    <property type="molecule type" value="Genomic_DNA"/>
</dbReference>
<dbReference type="KEGG" id="gak:X907_1689"/>
<evidence type="ECO:0000313" key="2">
    <source>
        <dbReference type="Proteomes" id="UP000286954"/>
    </source>
</evidence>
<name>A0A3T0EAB9_9PROT</name>
<dbReference type="AlphaFoldDB" id="A0A3T0EAB9"/>
<dbReference type="Proteomes" id="UP000286954">
    <property type="component" value="Chromosome"/>
</dbReference>
<dbReference type="InterPro" id="IPR043519">
    <property type="entry name" value="NT_sf"/>
</dbReference>
<sequence>MTGLGVTLAALARAMTACRDPWAIYGGAGLHLHGIEDGPLADIDVLVSDRDALALLARADVTRKQSEPSQLFRSRQFLNASFGEVPVEIMAGLEVCRKGKWWPVEVHESINLGKGAMSVQVASRSELIRLFRLMGREKDLHRARLLETTP</sequence>
<protein>
    <submittedName>
        <fullName evidence="1">Uncharacterized protein</fullName>
    </submittedName>
</protein>
<gene>
    <name evidence="1" type="ORF">X907_1689</name>
</gene>
<evidence type="ECO:0000313" key="1">
    <source>
        <dbReference type="EMBL" id="AZU04220.1"/>
    </source>
</evidence>
<dbReference type="RefSeq" id="WP_127566994.1">
    <property type="nucleotide sequence ID" value="NZ_BMFB01000003.1"/>
</dbReference>
<dbReference type="OrthoDB" id="8447821at2"/>
<organism evidence="1 2">
    <name type="scientific">Glycocaulis alkaliphilus</name>
    <dbReference type="NCBI Taxonomy" id="1434191"/>
    <lineage>
        <taxon>Bacteria</taxon>
        <taxon>Pseudomonadati</taxon>
        <taxon>Pseudomonadota</taxon>
        <taxon>Alphaproteobacteria</taxon>
        <taxon>Maricaulales</taxon>
        <taxon>Maricaulaceae</taxon>
        <taxon>Glycocaulis</taxon>
    </lineage>
</organism>
<accession>A0A3T0EAB9</accession>
<keyword evidence="2" id="KW-1185">Reference proteome</keyword>
<proteinExistence type="predicted"/>
<dbReference type="Gene3D" id="3.30.460.40">
    <property type="match status" value="1"/>
</dbReference>